<dbReference type="AlphaFoldDB" id="A0A4Y7PUZ5"/>
<feature type="region of interest" description="Disordered" evidence="1">
    <location>
        <begin position="320"/>
        <end position="397"/>
    </location>
</feature>
<feature type="compositionally biased region" description="Acidic residues" evidence="1">
    <location>
        <begin position="374"/>
        <end position="383"/>
    </location>
</feature>
<sequence>MQPHHNKHPNLRQDLRFHPAATESYEEAFWNPAPAQNMRLNQNGPSLDRRQPSRPMDAGTSHNVPRANSALEFENYGHIPGILPPIQEDLFPQSQDSAQQWSGGGDVYEQFMGSQDQFSSQEQFSDSYEPLINQHSNQHEDHLISNTVTGHGDSEFDQLVSEDGSSNLERGSVVDSGQSNNQFQSDTPVTPNGAQTNEEEESGSDDGSEYSPTERSTSPTSYVSAQRAVQAPPGNKTTVMTSITRQTFLPPSTTFGTTPKKVARRSPGIHRSPSLPPPGRSRKTVNPPKFRDDINIQFGSGKQFQSHSGHLEKMDALVPQPTLGPAYKTSEKHPPSPQEEVPIASDPPSPNVPALDYPAEGDAVNTQHHSSENSSDEGEPEDDNPTKSEKGRRPKWKVEKVDDLCATVRKLFQTVSKDTRIGYIDLVREVTRKILPLNAQSEKHYYNMFQSMVATDKEFDRNTIGRKWEAFKESTPNFREFLDAFHDMNVMEKGETTIRQRKKNFAASCSKLIQTFDSLSHIWSFEGVWALAGNNGDIDTFGSSAQFFESDGAKGFFEERCHMPNDRVMSHLRAHIHDRQSRKEIEEAWLEGETAPDSANNEAHGDKLEVDETFVRQKIYVRGQPETVSDSATTNMCALLKFKGVGYRGKGGGTAKMFPWKTLAPALKDEKMRIEGWPYSARLPGSVMAKESFSGLNTKEQESLALALEDGSLKVVPWKKEESKDDAVLIRTSLSDSKPRMWNEIKTDLQIHSYSLETNEPSATRPITRSTKSADPAKVDPPPLADSLPPTIPIQKPRPKRKAADSAETPNDAVPKDSEVSAAEPIAKRTKTRMTESGKLPVSSTHATFDDTSGEREGATGDGMNHRVHFETKLGATGGYDPIANAEPRPVHARRLDRERERDQHARIQSGPQTYAREGPEFNRLVQLQAPQFIPPEFHRQPAAVQKPKVQVGAASDGNQQRRRREHHAEPHASSSNVPQNIYPQPTPQTNTLNHLPPPRKRNHDHSKHQSKQRRDGNAVSMPPPPNLYAPPPPTVRLDSKNKGKEPQR</sequence>
<evidence type="ECO:0000313" key="3">
    <source>
        <dbReference type="Proteomes" id="UP000294933"/>
    </source>
</evidence>
<feature type="compositionally biased region" description="Polar residues" evidence="1">
    <location>
        <begin position="163"/>
        <end position="196"/>
    </location>
</feature>
<feature type="compositionally biased region" description="Polar residues" evidence="1">
    <location>
        <begin position="973"/>
        <end position="994"/>
    </location>
</feature>
<accession>A0A4Y7PUZ5</accession>
<feature type="compositionally biased region" description="Polar residues" evidence="1">
    <location>
        <begin position="210"/>
        <end position="224"/>
    </location>
</feature>
<feature type="compositionally biased region" description="Polar residues" evidence="1">
    <location>
        <begin position="842"/>
        <end position="851"/>
    </location>
</feature>
<feature type="region of interest" description="Disordered" evidence="1">
    <location>
        <begin position="756"/>
        <end position="919"/>
    </location>
</feature>
<reference evidence="2 3" key="1">
    <citation type="submission" date="2018-06" db="EMBL/GenBank/DDBJ databases">
        <title>A transcriptomic atlas of mushroom development highlights an independent origin of complex multicellularity.</title>
        <authorList>
            <consortium name="DOE Joint Genome Institute"/>
            <person name="Krizsan K."/>
            <person name="Almasi E."/>
            <person name="Merenyi Z."/>
            <person name="Sahu N."/>
            <person name="Viragh M."/>
            <person name="Koszo T."/>
            <person name="Mondo S."/>
            <person name="Kiss B."/>
            <person name="Balint B."/>
            <person name="Kues U."/>
            <person name="Barry K."/>
            <person name="Hegedus J.C."/>
            <person name="Henrissat B."/>
            <person name="Johnson J."/>
            <person name="Lipzen A."/>
            <person name="Ohm R."/>
            <person name="Nagy I."/>
            <person name="Pangilinan J."/>
            <person name="Yan J."/>
            <person name="Xiong Y."/>
            <person name="Grigoriev I.V."/>
            <person name="Hibbett D.S."/>
            <person name="Nagy L.G."/>
        </authorList>
    </citation>
    <scope>NUCLEOTIDE SEQUENCE [LARGE SCALE GENOMIC DNA]</scope>
    <source>
        <strain evidence="2 3">SZMC22713</strain>
    </source>
</reference>
<feature type="compositionally biased region" description="Basic and acidic residues" evidence="1">
    <location>
        <begin position="894"/>
        <end position="906"/>
    </location>
</feature>
<feature type="compositionally biased region" description="Acidic residues" evidence="1">
    <location>
        <begin position="197"/>
        <end position="208"/>
    </location>
</feature>
<feature type="compositionally biased region" description="Polar residues" evidence="1">
    <location>
        <begin position="235"/>
        <end position="257"/>
    </location>
</feature>
<evidence type="ECO:0000256" key="1">
    <source>
        <dbReference type="SAM" id="MobiDB-lite"/>
    </source>
</evidence>
<dbReference type="Proteomes" id="UP000294933">
    <property type="component" value="Unassembled WGS sequence"/>
</dbReference>
<dbReference type="EMBL" id="ML170198">
    <property type="protein sequence ID" value="TDL19237.1"/>
    <property type="molecule type" value="Genomic_DNA"/>
</dbReference>
<feature type="region of interest" description="Disordered" evidence="1">
    <location>
        <begin position="32"/>
        <end position="61"/>
    </location>
</feature>
<feature type="region of interest" description="Disordered" evidence="1">
    <location>
        <begin position="941"/>
        <end position="1049"/>
    </location>
</feature>
<keyword evidence="3" id="KW-1185">Reference proteome</keyword>
<feature type="compositionally biased region" description="Polar residues" evidence="1">
    <location>
        <begin position="756"/>
        <end position="773"/>
    </location>
</feature>
<gene>
    <name evidence="2" type="ORF">BD410DRAFT_442508</name>
</gene>
<proteinExistence type="predicted"/>
<feature type="compositionally biased region" description="Pro residues" evidence="1">
    <location>
        <begin position="1022"/>
        <end position="1035"/>
    </location>
</feature>
<feature type="compositionally biased region" description="Basic and acidic residues" evidence="1">
    <location>
        <begin position="1038"/>
        <end position="1049"/>
    </location>
</feature>
<feature type="region of interest" description="Disordered" evidence="1">
    <location>
        <begin position="145"/>
        <end position="295"/>
    </location>
</feature>
<evidence type="ECO:0000313" key="2">
    <source>
        <dbReference type="EMBL" id="TDL19237.1"/>
    </source>
</evidence>
<feature type="compositionally biased region" description="Basic residues" evidence="1">
    <location>
        <begin position="998"/>
        <end position="1012"/>
    </location>
</feature>
<name>A0A4Y7PUZ5_9AGAM</name>
<dbReference type="OrthoDB" id="2665953at2759"/>
<feature type="compositionally biased region" description="Basic and acidic residues" evidence="1">
    <location>
        <begin position="853"/>
        <end position="872"/>
    </location>
</feature>
<protein>
    <submittedName>
        <fullName evidence="2">Uncharacterized protein</fullName>
    </submittedName>
</protein>
<organism evidence="2 3">
    <name type="scientific">Rickenella mellea</name>
    <dbReference type="NCBI Taxonomy" id="50990"/>
    <lineage>
        <taxon>Eukaryota</taxon>
        <taxon>Fungi</taxon>
        <taxon>Dikarya</taxon>
        <taxon>Basidiomycota</taxon>
        <taxon>Agaricomycotina</taxon>
        <taxon>Agaricomycetes</taxon>
        <taxon>Hymenochaetales</taxon>
        <taxon>Rickenellaceae</taxon>
        <taxon>Rickenella</taxon>
    </lineage>
</organism>
<feature type="compositionally biased region" description="Basic and acidic residues" evidence="1">
    <location>
        <begin position="384"/>
        <end position="397"/>
    </location>
</feature>
<dbReference type="VEuPathDB" id="FungiDB:BD410DRAFT_442508"/>